<evidence type="ECO:0000313" key="4">
    <source>
        <dbReference type="Proteomes" id="UP000293296"/>
    </source>
</evidence>
<keyword evidence="4" id="KW-1185">Reference proteome</keyword>
<feature type="domain" description="Putative regulatory protein FmdB zinc ribbon" evidence="2">
    <location>
        <begin position="1"/>
        <end position="39"/>
    </location>
</feature>
<organism evidence="3 4">
    <name type="scientific">Solidesulfovibrio carbinolicus</name>
    <dbReference type="NCBI Taxonomy" id="296842"/>
    <lineage>
        <taxon>Bacteria</taxon>
        <taxon>Pseudomonadati</taxon>
        <taxon>Thermodesulfobacteriota</taxon>
        <taxon>Desulfovibrionia</taxon>
        <taxon>Desulfovibrionales</taxon>
        <taxon>Desulfovibrionaceae</taxon>
        <taxon>Solidesulfovibrio</taxon>
    </lineage>
</organism>
<dbReference type="InterPro" id="IPR013429">
    <property type="entry name" value="Regulatory_FmdB_Zinc_ribbon"/>
</dbReference>
<proteinExistence type="predicted"/>
<protein>
    <submittedName>
        <fullName evidence="3">Zinc ribbon domain-containing protein</fullName>
    </submittedName>
</protein>
<reference evidence="3 4" key="1">
    <citation type="submission" date="2018-02" db="EMBL/GenBank/DDBJ databases">
        <title>Genome sequence of Desulfovibrio carbinolicus DSM 3852.</title>
        <authorList>
            <person name="Wilbanks E."/>
            <person name="Skennerton C.T."/>
            <person name="Orphan V.J."/>
        </authorList>
    </citation>
    <scope>NUCLEOTIDE SEQUENCE [LARGE SCALE GENOMIC DNA]</scope>
    <source>
        <strain evidence="3 4">DSM 3852</strain>
    </source>
</reference>
<sequence length="122" mass="13559">MPLYDFACRVCGREFEAMAPMDRTENICACGGSAKRLLSVGRGYRADADWLPSVTAVADKTSSAPHVRAFLAEPSRANYRRFLRGEGIRPQEPGEERGRRPDPGPALSREVLERHKARCGRV</sequence>
<dbReference type="Pfam" id="PF09723">
    <property type="entry name" value="Zn_ribbon_8"/>
    <property type="match status" value="1"/>
</dbReference>
<dbReference type="KEGG" id="dcb:C3Y92_18275"/>
<feature type="compositionally biased region" description="Basic and acidic residues" evidence="1">
    <location>
        <begin position="85"/>
        <end position="102"/>
    </location>
</feature>
<dbReference type="RefSeq" id="WP_129355123.1">
    <property type="nucleotide sequence ID" value="NZ_CP026538.1"/>
</dbReference>
<dbReference type="Proteomes" id="UP000293296">
    <property type="component" value="Chromosome"/>
</dbReference>
<dbReference type="EMBL" id="CP026538">
    <property type="protein sequence ID" value="QAZ69077.1"/>
    <property type="molecule type" value="Genomic_DNA"/>
</dbReference>
<evidence type="ECO:0000313" key="3">
    <source>
        <dbReference type="EMBL" id="QAZ69077.1"/>
    </source>
</evidence>
<dbReference type="SMART" id="SM00834">
    <property type="entry name" value="CxxC_CXXC_SSSS"/>
    <property type="match status" value="1"/>
</dbReference>
<gene>
    <name evidence="3" type="ORF">C3Y92_18275</name>
</gene>
<dbReference type="AlphaFoldDB" id="A0A4P6HP71"/>
<name>A0A4P6HP71_9BACT</name>
<dbReference type="OrthoDB" id="5456473at2"/>
<dbReference type="NCBIfam" id="TIGR02605">
    <property type="entry name" value="CxxC_CxxC_SSSS"/>
    <property type="match status" value="1"/>
</dbReference>
<feature type="region of interest" description="Disordered" evidence="1">
    <location>
        <begin position="85"/>
        <end position="122"/>
    </location>
</feature>
<evidence type="ECO:0000256" key="1">
    <source>
        <dbReference type="SAM" id="MobiDB-lite"/>
    </source>
</evidence>
<accession>A0A4P6HP71</accession>
<evidence type="ECO:0000259" key="2">
    <source>
        <dbReference type="SMART" id="SM00834"/>
    </source>
</evidence>